<evidence type="ECO:0000313" key="2">
    <source>
        <dbReference type="EMBL" id="KAF6084487.1"/>
    </source>
</evidence>
<accession>A0A834DNR3</accession>
<comment type="caution">
    <text evidence="2">The sequence shown here is derived from an EMBL/GenBank/DDBJ whole genome shotgun (WGS) entry which is preliminary data.</text>
</comment>
<name>A0A834DNR3_9CHIR</name>
<reference evidence="2 3" key="1">
    <citation type="journal article" date="2020" name="Nature">
        <title>Six reference-quality genomes reveal evolution of bat adaptations.</title>
        <authorList>
            <person name="Jebb D."/>
            <person name="Huang Z."/>
            <person name="Pippel M."/>
            <person name="Hughes G.M."/>
            <person name="Lavrichenko K."/>
            <person name="Devanna P."/>
            <person name="Winkler S."/>
            <person name="Jermiin L.S."/>
            <person name="Skirmuntt E.C."/>
            <person name="Katzourakis A."/>
            <person name="Burkitt-Gray L."/>
            <person name="Ray D.A."/>
            <person name="Sullivan K.A.M."/>
            <person name="Roscito J.G."/>
            <person name="Kirilenko B.M."/>
            <person name="Davalos L.M."/>
            <person name="Corthals A.P."/>
            <person name="Power M.L."/>
            <person name="Jones G."/>
            <person name="Ransome R.D."/>
            <person name="Dechmann D.K.N."/>
            <person name="Locatelli A.G."/>
            <person name="Puechmaille S.J."/>
            <person name="Fedrigo O."/>
            <person name="Jarvis E.D."/>
            <person name="Hiller M."/>
            <person name="Vernes S.C."/>
            <person name="Myers E.W."/>
            <person name="Teeling E.C."/>
        </authorList>
    </citation>
    <scope>NUCLEOTIDE SEQUENCE [LARGE SCALE GENOMIC DNA]</scope>
    <source>
        <strain evidence="2">Bat1K_MPI-CBG_1</strain>
    </source>
</reference>
<dbReference type="Proteomes" id="UP000664940">
    <property type="component" value="Unassembled WGS sequence"/>
</dbReference>
<dbReference type="GO" id="GO:0008168">
    <property type="term" value="F:methyltransferase activity"/>
    <property type="evidence" value="ECO:0007669"/>
    <property type="project" value="UniProtKB-KW"/>
</dbReference>
<proteinExistence type="predicted"/>
<dbReference type="EMBL" id="JABVXQ010000012">
    <property type="protein sequence ID" value="KAF6084487.1"/>
    <property type="molecule type" value="Genomic_DNA"/>
</dbReference>
<sequence>MDVCLSSEQQPGRLQEGLGSPDGWFEAEETPQKDGTRGPAGDFNNIEPSLQSLQKFVPADYASYTQEYYQFAGEKIVVQESIESYGAVVWPGVRGSLCWDSGVSGDDNNTLIHLHCLERFAEYFNIPCFSNGILCCCPASRAVGVCWGSTNT</sequence>
<organism evidence="2 3">
    <name type="scientific">Phyllostomus discolor</name>
    <name type="common">pale spear-nosed bat</name>
    <dbReference type="NCBI Taxonomy" id="89673"/>
    <lineage>
        <taxon>Eukaryota</taxon>
        <taxon>Metazoa</taxon>
        <taxon>Chordata</taxon>
        <taxon>Craniata</taxon>
        <taxon>Vertebrata</taxon>
        <taxon>Euteleostomi</taxon>
        <taxon>Mammalia</taxon>
        <taxon>Eutheria</taxon>
        <taxon>Laurasiatheria</taxon>
        <taxon>Chiroptera</taxon>
        <taxon>Yangochiroptera</taxon>
        <taxon>Phyllostomidae</taxon>
        <taxon>Phyllostominae</taxon>
        <taxon>Phyllostomus</taxon>
    </lineage>
</organism>
<keyword evidence="2" id="KW-0808">Transferase</keyword>
<dbReference type="GO" id="GO:0032259">
    <property type="term" value="P:methylation"/>
    <property type="evidence" value="ECO:0007669"/>
    <property type="project" value="UniProtKB-KW"/>
</dbReference>
<protein>
    <submittedName>
        <fullName evidence="2">Methyltransferase like 21C</fullName>
    </submittedName>
</protein>
<dbReference type="AlphaFoldDB" id="A0A834DNR3"/>
<feature type="compositionally biased region" description="Polar residues" evidence="1">
    <location>
        <begin position="1"/>
        <end position="12"/>
    </location>
</feature>
<feature type="region of interest" description="Disordered" evidence="1">
    <location>
        <begin position="1"/>
        <end position="44"/>
    </location>
</feature>
<evidence type="ECO:0000313" key="3">
    <source>
        <dbReference type="Proteomes" id="UP000664940"/>
    </source>
</evidence>
<evidence type="ECO:0000256" key="1">
    <source>
        <dbReference type="SAM" id="MobiDB-lite"/>
    </source>
</evidence>
<gene>
    <name evidence="2" type="ORF">HJG60_012908</name>
</gene>
<keyword evidence="2" id="KW-0489">Methyltransferase</keyword>